<proteinExistence type="predicted"/>
<gene>
    <name evidence="2" type="ORF">yc1106_01377</name>
</gene>
<evidence type="ECO:0000256" key="1">
    <source>
        <dbReference type="SAM" id="MobiDB-lite"/>
    </source>
</evidence>
<dbReference type="EMBL" id="CP089274">
    <property type="protein sequence ID" value="USP74103.1"/>
    <property type="molecule type" value="Genomic_DNA"/>
</dbReference>
<evidence type="ECO:0000313" key="3">
    <source>
        <dbReference type="Proteomes" id="UP001056012"/>
    </source>
</evidence>
<feature type="region of interest" description="Disordered" evidence="1">
    <location>
        <begin position="1"/>
        <end position="56"/>
    </location>
</feature>
<dbReference type="VEuPathDB" id="FungiDB:yc1106_01377"/>
<keyword evidence="3" id="KW-1185">Reference proteome</keyword>
<dbReference type="OrthoDB" id="3786627at2759"/>
<evidence type="ECO:0000313" key="2">
    <source>
        <dbReference type="EMBL" id="USP74103.1"/>
    </source>
</evidence>
<sequence>MAQKSLLHHIFKRGPLSTKLKKAAHRTGDDDDPLLSVEPSENTNESASSCPPQAQDVPSIELPIEVEAQQNTRRNMNSCSSSCSSCSPSTEVIHTSNIPMPITERASSPAPISVRDLLHALIEEANAATTMHMETLDTALALLNAIQGMSATVDVLKREMEEKKGVCKEMRRDLLSFEEVVREMGFVE</sequence>
<protein>
    <submittedName>
        <fullName evidence="2">Uncharacterized protein</fullName>
    </submittedName>
</protein>
<reference evidence="2" key="1">
    <citation type="submission" date="2021-12" db="EMBL/GenBank/DDBJ databases">
        <title>Curvularia clavata genome.</title>
        <authorList>
            <person name="Cao Y."/>
        </authorList>
    </citation>
    <scope>NUCLEOTIDE SEQUENCE</scope>
    <source>
        <strain evidence="2">Yc1106</strain>
    </source>
</reference>
<dbReference type="AlphaFoldDB" id="A0A9Q8Z547"/>
<accession>A0A9Q8Z547</accession>
<name>A0A9Q8Z547_CURCL</name>
<feature type="compositionally biased region" description="Basic residues" evidence="1">
    <location>
        <begin position="1"/>
        <end position="12"/>
    </location>
</feature>
<dbReference type="Proteomes" id="UP001056012">
    <property type="component" value="Chromosome 1"/>
</dbReference>
<feature type="compositionally biased region" description="Polar residues" evidence="1">
    <location>
        <begin position="39"/>
        <end position="52"/>
    </location>
</feature>
<organism evidence="2 3">
    <name type="scientific">Curvularia clavata</name>
    <dbReference type="NCBI Taxonomy" id="95742"/>
    <lineage>
        <taxon>Eukaryota</taxon>
        <taxon>Fungi</taxon>
        <taxon>Dikarya</taxon>
        <taxon>Ascomycota</taxon>
        <taxon>Pezizomycotina</taxon>
        <taxon>Dothideomycetes</taxon>
        <taxon>Pleosporomycetidae</taxon>
        <taxon>Pleosporales</taxon>
        <taxon>Pleosporineae</taxon>
        <taxon>Pleosporaceae</taxon>
        <taxon>Curvularia</taxon>
    </lineage>
</organism>